<evidence type="ECO:0000313" key="6">
    <source>
        <dbReference type="Proteomes" id="UP000043764"/>
    </source>
</evidence>
<evidence type="ECO:0000256" key="3">
    <source>
        <dbReference type="ARBA" id="ARBA00023163"/>
    </source>
</evidence>
<dbReference type="AlphaFoldDB" id="A0A0H5D214"/>
<evidence type="ECO:0000256" key="1">
    <source>
        <dbReference type="ARBA" id="ARBA00023015"/>
    </source>
</evidence>
<dbReference type="InterPro" id="IPR025997">
    <property type="entry name" value="SBP_2_dom"/>
</dbReference>
<dbReference type="InterPro" id="IPR000843">
    <property type="entry name" value="HTH_LacI"/>
</dbReference>
<protein>
    <submittedName>
        <fullName evidence="5">Degradation activator</fullName>
    </submittedName>
</protein>
<dbReference type="SMART" id="SM00354">
    <property type="entry name" value="HTH_LACI"/>
    <property type="match status" value="1"/>
</dbReference>
<proteinExistence type="predicted"/>
<dbReference type="PROSITE" id="PS50932">
    <property type="entry name" value="HTH_LACI_2"/>
    <property type="match status" value="1"/>
</dbReference>
<dbReference type="STRING" id="481446.NIT7645_01148"/>
<dbReference type="RefSeq" id="WP_050673396.1">
    <property type="nucleotide sequence ID" value="NZ_CVRL01000025.1"/>
</dbReference>
<accession>A0A0H5D214</accession>
<keyword evidence="6" id="KW-1185">Reference proteome</keyword>
<dbReference type="PANTHER" id="PTHR30146">
    <property type="entry name" value="LACI-RELATED TRANSCRIPTIONAL REPRESSOR"/>
    <property type="match status" value="1"/>
</dbReference>
<dbReference type="Pfam" id="PF13407">
    <property type="entry name" value="Peripla_BP_4"/>
    <property type="match status" value="1"/>
</dbReference>
<dbReference type="InterPro" id="IPR028082">
    <property type="entry name" value="Peripla_BP_I"/>
</dbReference>
<dbReference type="GO" id="GO:0000976">
    <property type="term" value="F:transcription cis-regulatory region binding"/>
    <property type="evidence" value="ECO:0007669"/>
    <property type="project" value="TreeGrafter"/>
</dbReference>
<keyword evidence="3" id="KW-0804">Transcription</keyword>
<dbReference type="Gene3D" id="1.10.260.40">
    <property type="entry name" value="lambda repressor-like DNA-binding domains"/>
    <property type="match status" value="1"/>
</dbReference>
<dbReference type="Gene3D" id="3.40.50.2300">
    <property type="match status" value="2"/>
</dbReference>
<dbReference type="SUPFAM" id="SSF47413">
    <property type="entry name" value="lambda repressor-like DNA-binding domains"/>
    <property type="match status" value="1"/>
</dbReference>
<dbReference type="PANTHER" id="PTHR30146:SF152">
    <property type="entry name" value="TRANSCRIPTIONAL REGULATORY PROTEIN"/>
    <property type="match status" value="1"/>
</dbReference>
<evidence type="ECO:0000313" key="5">
    <source>
        <dbReference type="EMBL" id="CRL11196.1"/>
    </source>
</evidence>
<dbReference type="PROSITE" id="PS00356">
    <property type="entry name" value="HTH_LACI_1"/>
    <property type="match status" value="1"/>
</dbReference>
<dbReference type="EMBL" id="CVRL01000025">
    <property type="protein sequence ID" value="CRL11196.1"/>
    <property type="molecule type" value="Genomic_DNA"/>
</dbReference>
<dbReference type="Pfam" id="PF00356">
    <property type="entry name" value="LacI"/>
    <property type="match status" value="1"/>
</dbReference>
<evidence type="ECO:0000256" key="2">
    <source>
        <dbReference type="ARBA" id="ARBA00023125"/>
    </source>
</evidence>
<reference evidence="6" key="1">
    <citation type="submission" date="2015-05" db="EMBL/GenBank/DDBJ databases">
        <authorList>
            <person name="Rodrigo-Torres Lidia"/>
            <person name="Arahal R.David."/>
        </authorList>
    </citation>
    <scope>NUCLEOTIDE SEQUENCE [LARGE SCALE GENOMIC DNA]</scope>
    <source>
        <strain evidence="6">CECT 7321</strain>
    </source>
</reference>
<feature type="domain" description="HTH lacI-type" evidence="4">
    <location>
        <begin position="4"/>
        <end position="58"/>
    </location>
</feature>
<dbReference type="CDD" id="cd01392">
    <property type="entry name" value="HTH_LacI"/>
    <property type="match status" value="1"/>
</dbReference>
<keyword evidence="1" id="KW-0805">Transcription regulation</keyword>
<keyword evidence="2" id="KW-0238">DNA-binding</keyword>
<organism evidence="5 6">
    <name type="scientific">Phaeobacter italicus</name>
    <dbReference type="NCBI Taxonomy" id="481446"/>
    <lineage>
        <taxon>Bacteria</taxon>
        <taxon>Pseudomonadati</taxon>
        <taxon>Pseudomonadota</taxon>
        <taxon>Alphaproteobacteria</taxon>
        <taxon>Rhodobacterales</taxon>
        <taxon>Roseobacteraceae</taxon>
        <taxon>Phaeobacter</taxon>
    </lineage>
</organism>
<name>A0A0H5D214_9RHOB</name>
<dbReference type="Proteomes" id="UP000043764">
    <property type="component" value="Unassembled WGS sequence"/>
</dbReference>
<sequence length="355" mass="37385">MRKPTLHDVAAEAGVSYATADRVLNKRGGVAKKSQTRVEAAIAKLGYQRDITAANLSRRRLYRFHVLLPNAAGGFFASLRQLLSEQEEAQRKARQAITITPVPPFDPTALALEIDRAVGAGCDGLCVVAVNHPEVSAALGRARAQSIPVVTLVADSAESDRDCYVGIDNRTAGRTAADLILLSHRSHAQRGLILPVMGSLQARDHAERYAGFCEVVADQMDVLPPLETGDDPTRLNQLLTAALAAEPGITGLYNLGAGVPGLIAALDHRGNDNFAGRPVVVSHELCDATRKAVADGLIDAVIDQKPAQELSQALAALTALSDGLALDPTAGQITPAVHFKHNMPPQPAAGPNKGA</sequence>
<dbReference type="SUPFAM" id="SSF53822">
    <property type="entry name" value="Periplasmic binding protein-like I"/>
    <property type="match status" value="1"/>
</dbReference>
<dbReference type="GO" id="GO:0003700">
    <property type="term" value="F:DNA-binding transcription factor activity"/>
    <property type="evidence" value="ECO:0007669"/>
    <property type="project" value="TreeGrafter"/>
</dbReference>
<dbReference type="InterPro" id="IPR010982">
    <property type="entry name" value="Lambda_DNA-bd_dom_sf"/>
</dbReference>
<evidence type="ECO:0000259" key="4">
    <source>
        <dbReference type="PROSITE" id="PS50932"/>
    </source>
</evidence>
<gene>
    <name evidence="5" type="primary">degA</name>
    <name evidence="5" type="ORF">NIT7321_02049</name>
</gene>
<dbReference type="CDD" id="cd06307">
    <property type="entry name" value="PBP1_sugar_binding"/>
    <property type="match status" value="1"/>
</dbReference>